<feature type="transmembrane region" description="Helical" evidence="1">
    <location>
        <begin position="34"/>
        <end position="54"/>
    </location>
</feature>
<keyword evidence="1" id="KW-1133">Transmembrane helix</keyword>
<dbReference type="Proteomes" id="UP000197092">
    <property type="component" value="Chromosome 1"/>
</dbReference>
<dbReference type="EMBL" id="CP018308">
    <property type="protein sequence ID" value="ASI90793.1"/>
    <property type="molecule type" value="Genomic_DNA"/>
</dbReference>
<proteinExistence type="predicted"/>
<sequence length="265" mass="30001">MIELLSLLYFLVSGSALLGYINRRKEIYKTTYQVYGLELYTGFTITYYFYLYFLSEFTSVDGSPKFIIAPAICTLVVVSYYWTFFKKERDKLVDSFPFKLLFALAVVLCNAASIYASSNVIEVLTRTTSTDLQPYVDIARWVYFVLALLLIVQFVLALSFIAFVLLPFIYKEANNVLSSLLFVVISSIYVLNLVSFSILGNYSFDDRLIAEVLHRAFHNNLSVGGREICTGIDANTKLALIGDHQALIAKKTDVGVIFEKVECVQ</sequence>
<feature type="transmembrane region" description="Helical" evidence="1">
    <location>
        <begin position="141"/>
        <end position="168"/>
    </location>
</feature>
<reference evidence="3" key="1">
    <citation type="submission" date="2016-12" db="EMBL/GenBank/DDBJ databases">
        <title>Comparative genomic analysis reveals the diversity, evolution, and environmental adaptation strategies of the genus Vibrio.</title>
        <authorList>
            <person name="Lin H."/>
            <person name="Wang X."/>
            <person name="Zhang X.-H."/>
        </authorList>
    </citation>
    <scope>NUCLEOTIDE SEQUENCE [LARGE SCALE GENOMIC DNA]</scope>
    <source>
        <strain evidence="3">QT6D1</strain>
    </source>
</reference>
<feature type="transmembrane region" description="Helical" evidence="1">
    <location>
        <begin position="96"/>
        <end position="121"/>
    </location>
</feature>
<gene>
    <name evidence="2" type="ORF">BSZ05_13885</name>
</gene>
<keyword evidence="1" id="KW-0472">Membrane</keyword>
<name>A0AAN1KNT9_9VIBR</name>
<dbReference type="AlphaFoldDB" id="A0AAN1KNT9"/>
<feature type="transmembrane region" description="Helical" evidence="1">
    <location>
        <begin position="6"/>
        <end position="22"/>
    </location>
</feature>
<feature type="transmembrane region" description="Helical" evidence="1">
    <location>
        <begin position="66"/>
        <end position="84"/>
    </location>
</feature>
<keyword evidence="1" id="KW-0812">Transmembrane</keyword>
<organism evidence="2 3">
    <name type="scientific">Vibrio mediterranei</name>
    <dbReference type="NCBI Taxonomy" id="689"/>
    <lineage>
        <taxon>Bacteria</taxon>
        <taxon>Pseudomonadati</taxon>
        <taxon>Pseudomonadota</taxon>
        <taxon>Gammaproteobacteria</taxon>
        <taxon>Vibrionales</taxon>
        <taxon>Vibrionaceae</taxon>
        <taxon>Vibrio</taxon>
    </lineage>
</organism>
<dbReference type="KEGG" id="vsh:BSZ05_13885"/>
<feature type="transmembrane region" description="Helical" evidence="1">
    <location>
        <begin position="180"/>
        <end position="199"/>
    </location>
</feature>
<evidence type="ECO:0000256" key="1">
    <source>
        <dbReference type="SAM" id="Phobius"/>
    </source>
</evidence>
<evidence type="ECO:0000313" key="3">
    <source>
        <dbReference type="Proteomes" id="UP000197092"/>
    </source>
</evidence>
<evidence type="ECO:0000313" key="2">
    <source>
        <dbReference type="EMBL" id="ASI90793.1"/>
    </source>
</evidence>
<accession>A0AAN1KNT9</accession>
<protein>
    <submittedName>
        <fullName evidence="2">Uncharacterized protein</fullName>
    </submittedName>
</protein>